<accession>A0ABR3JJR6</accession>
<feature type="compositionally biased region" description="Low complexity" evidence="1">
    <location>
        <begin position="90"/>
        <end position="103"/>
    </location>
</feature>
<feature type="region of interest" description="Disordered" evidence="1">
    <location>
        <begin position="362"/>
        <end position="436"/>
    </location>
</feature>
<evidence type="ECO:0000313" key="3">
    <source>
        <dbReference type="Proteomes" id="UP001556367"/>
    </source>
</evidence>
<evidence type="ECO:0000256" key="1">
    <source>
        <dbReference type="SAM" id="MobiDB-lite"/>
    </source>
</evidence>
<feature type="region of interest" description="Disordered" evidence="1">
    <location>
        <begin position="1"/>
        <end position="53"/>
    </location>
</feature>
<feature type="region of interest" description="Disordered" evidence="1">
    <location>
        <begin position="302"/>
        <end position="348"/>
    </location>
</feature>
<feature type="compositionally biased region" description="Polar residues" evidence="1">
    <location>
        <begin position="458"/>
        <end position="481"/>
    </location>
</feature>
<feature type="compositionally biased region" description="Polar residues" evidence="1">
    <location>
        <begin position="42"/>
        <end position="52"/>
    </location>
</feature>
<feature type="compositionally biased region" description="Low complexity" evidence="1">
    <location>
        <begin position="371"/>
        <end position="381"/>
    </location>
</feature>
<feature type="region of interest" description="Disordered" evidence="1">
    <location>
        <begin position="458"/>
        <end position="489"/>
    </location>
</feature>
<feature type="compositionally biased region" description="Polar residues" evidence="1">
    <location>
        <begin position="307"/>
        <end position="327"/>
    </location>
</feature>
<feature type="compositionally biased region" description="Low complexity" evidence="1">
    <location>
        <begin position="1"/>
        <end position="30"/>
    </location>
</feature>
<comment type="caution">
    <text evidence="2">The sequence shown here is derived from an EMBL/GenBank/DDBJ whole genome shotgun (WGS) entry which is preliminary data.</text>
</comment>
<reference evidence="3" key="1">
    <citation type="submission" date="2024-06" db="EMBL/GenBank/DDBJ databases">
        <title>Multi-omics analyses provide insights into the biosynthesis of the anticancer antibiotic pleurotin in Hohenbuehelia grisea.</title>
        <authorList>
            <person name="Weaver J.A."/>
            <person name="Alberti F."/>
        </authorList>
    </citation>
    <scope>NUCLEOTIDE SEQUENCE [LARGE SCALE GENOMIC DNA]</scope>
    <source>
        <strain evidence="3">T-177</strain>
    </source>
</reference>
<gene>
    <name evidence="2" type="ORF">HGRIS_002197</name>
</gene>
<dbReference type="EMBL" id="JASNQZ010000006">
    <property type="protein sequence ID" value="KAL0956024.1"/>
    <property type="molecule type" value="Genomic_DNA"/>
</dbReference>
<organism evidence="2 3">
    <name type="scientific">Hohenbuehelia grisea</name>
    <dbReference type="NCBI Taxonomy" id="104357"/>
    <lineage>
        <taxon>Eukaryota</taxon>
        <taxon>Fungi</taxon>
        <taxon>Dikarya</taxon>
        <taxon>Basidiomycota</taxon>
        <taxon>Agaricomycotina</taxon>
        <taxon>Agaricomycetes</taxon>
        <taxon>Agaricomycetidae</taxon>
        <taxon>Agaricales</taxon>
        <taxon>Pleurotineae</taxon>
        <taxon>Pleurotaceae</taxon>
        <taxon>Hohenbuehelia</taxon>
    </lineage>
</organism>
<evidence type="ECO:0000313" key="2">
    <source>
        <dbReference type="EMBL" id="KAL0956024.1"/>
    </source>
</evidence>
<feature type="compositionally biased region" description="Basic residues" evidence="1">
    <location>
        <begin position="331"/>
        <end position="340"/>
    </location>
</feature>
<sequence length="616" mass="67398">MQLSPPMSSGSSHSSCSSSTPSSSAPTTPTLAYDVDMDSTPLAKQTSKTPSARQRVFALHGSPAFSHRRVALEEQILAASASTATLPITSSPSSVYSSPYSSSTPELRLPPVDPRRSRRLCKDFDAGVHSDAAIDELDATLPALSALTCVFTPDPAALSVESIPNTIFDDDCSSETSSLYNDMDFDFPQPPPISPTLRRMHSTPSLAAAESVFELRELLQQRYYSPSKSDLEEPMPGYLAPPLPSFRKLRPAPGQGQLGDPFLGVAASSSSVNILPHDMAPLRAPKSDIDDDCPRSSFEISECCSERPSTTASSFSHVSHVTQTPEDQSPKKPKANRRHAMSFASIPDSFPSLHRARLATRKSLSQFKQPSSFSRPTSSSAESHRTAWAAPSLSTPRMPQIIRKVASMRSPGRLSKTPRPHTSPSAPARPPSTPDMACQAAAALGRLEMSMAKLKTYDSTTSVDTPQRRMSSTFSVKSSPPNMRVSPGRHRVTQSHSYMHQQKLSAPQMPRSFSDYSARLSRHQEYDSEYETTRSSSGSSRFLAPPFVPRPKHDRTSTIRGFLGQSRPPTAPQELKSFMDITPEREEGRSVPKERVKRLWARASHVVSWNKTQSQK</sequence>
<name>A0ABR3JJR6_9AGAR</name>
<keyword evidence="3" id="KW-1185">Reference proteome</keyword>
<feature type="region of interest" description="Disordered" evidence="1">
    <location>
        <begin position="88"/>
        <end position="114"/>
    </location>
</feature>
<feature type="region of interest" description="Disordered" evidence="1">
    <location>
        <begin position="530"/>
        <end position="573"/>
    </location>
</feature>
<dbReference type="Proteomes" id="UP001556367">
    <property type="component" value="Unassembled WGS sequence"/>
</dbReference>
<protein>
    <submittedName>
        <fullName evidence="2">Uncharacterized protein</fullName>
    </submittedName>
</protein>
<proteinExistence type="predicted"/>